<dbReference type="EMBL" id="AP023326">
    <property type="protein sequence ID" value="BCI66002.1"/>
    <property type="molecule type" value="Genomic_DNA"/>
</dbReference>
<protein>
    <submittedName>
        <fullName evidence="1">Uncharacterized protein</fullName>
    </submittedName>
</protein>
<gene>
    <name evidence="1" type="ORF">AAJCM20276_06260</name>
</gene>
<dbReference type="Proteomes" id="UP000515220">
    <property type="component" value="Chromosome"/>
</dbReference>
<dbReference type="RefSeq" id="WP_145995949.1">
    <property type="nucleotide sequence ID" value="NZ_AP023326.1"/>
</dbReference>
<proteinExistence type="predicted"/>
<accession>A0A6S6PMP4</accession>
<dbReference type="AlphaFoldDB" id="A0A6S6PMP4"/>
<reference evidence="1 2" key="1">
    <citation type="submission" date="2020-07" db="EMBL/GenBank/DDBJ databases">
        <title>Complete Genome Sequence of an acetic acid bacterium, Acetobacter aceti JCM20276.</title>
        <authorList>
            <person name="Hirose Y."/>
            <person name="Mihara H."/>
        </authorList>
    </citation>
    <scope>NUCLEOTIDE SEQUENCE [LARGE SCALE GENOMIC DNA]</scope>
    <source>
        <strain evidence="1 2">JCM20276</strain>
    </source>
</reference>
<name>A0A6S6PMP4_ACEAC</name>
<sequence length="256" mass="29204">MIKTTTTAEILEAIFLKFSALLSDTQGTNVSVFDIWKNTFSSDFSPPSNEIFIKIIDISDALISLTQQVDSSTIMKENQKLFAKSTIEIFSPTTVILKLNSYAREYISTITQESCGRLGIIAHSLASEFSQNVLTQNTVDEIIAELSEIYDLLDDENLPLKLRNRLRRHIQAVIWRLKNPDCESIQEAYEEMAKITIIADEMNRLCNPSNENSKMSDIGEKSLNIFKKIRSCIEFGYKIYQEADKIEQVIRPMLNQ</sequence>
<organism evidence="1 2">
    <name type="scientific">Acetobacter aceti</name>
    <dbReference type="NCBI Taxonomy" id="435"/>
    <lineage>
        <taxon>Bacteria</taxon>
        <taxon>Pseudomonadati</taxon>
        <taxon>Pseudomonadota</taxon>
        <taxon>Alphaproteobacteria</taxon>
        <taxon>Acetobacterales</taxon>
        <taxon>Acetobacteraceae</taxon>
        <taxon>Acetobacter</taxon>
        <taxon>Acetobacter subgen. Acetobacter</taxon>
    </lineage>
</organism>
<evidence type="ECO:0000313" key="2">
    <source>
        <dbReference type="Proteomes" id="UP000515220"/>
    </source>
</evidence>
<evidence type="ECO:0000313" key="1">
    <source>
        <dbReference type="EMBL" id="BCI66002.1"/>
    </source>
</evidence>